<evidence type="ECO:0000256" key="1">
    <source>
        <dbReference type="SAM" id="MobiDB-lite"/>
    </source>
</evidence>
<dbReference type="GeneID" id="91294614"/>
<protein>
    <submittedName>
        <fullName evidence="2">Uncharacterized protein</fullName>
    </submittedName>
</protein>
<sequence>MIAHLQRASNTMGLLSYLYGPGERGDHVSPRLIAGEGHGAPIELLAEPGSLPYLAHALDAPVERLGTRVPAQPTWICSVRSDPRQPDLTDAQWAAVARRLVDVTGIAPEGDPDACRWIVVRNRPRQVHVVATIAREDGSLHNGYRDAFRLQSECHLLAELGHLPIAPQSTPRTQETRMPSPSITITAEPSGSVSAKGASDDLSATLLKHAGFQQIDDWYGRRHRLPTTTPTDDRAAIATHAAEMLRAARYGVDLDPALDTTKAFTSANPLGPYAAGAELLRLTEQIRSAETGADLKQALDHLLDPEHGALERIREALEAAGEQITDLDDGAFQLADRFGFAEDFVHSAMSELVDSDDELLGVGRPQQPSDQAQTRSRWLPQFRGAAVAASPAAAKAQVSASPDARSTQPSAASIPPRAPGPRL</sequence>
<keyword evidence="3" id="KW-1185">Reference proteome</keyword>
<dbReference type="Proteomes" id="UP001598300">
    <property type="component" value="Unassembled WGS sequence"/>
</dbReference>
<dbReference type="EMBL" id="JBHXPM010000003">
    <property type="protein sequence ID" value="MFD3955416.1"/>
    <property type="molecule type" value="Genomic_DNA"/>
</dbReference>
<dbReference type="RefSeq" id="WP_225681968.1">
    <property type="nucleotide sequence ID" value="NZ_JBEXKQ010000014.1"/>
</dbReference>
<accession>A0ABW6DRU2</accession>
<evidence type="ECO:0000313" key="2">
    <source>
        <dbReference type="EMBL" id="MFD3955416.1"/>
    </source>
</evidence>
<feature type="region of interest" description="Disordered" evidence="1">
    <location>
        <begin position="359"/>
        <end position="423"/>
    </location>
</feature>
<organism evidence="2 3">
    <name type="scientific">Streptomyces bacillaris</name>
    <dbReference type="NCBI Taxonomy" id="68179"/>
    <lineage>
        <taxon>Bacteria</taxon>
        <taxon>Bacillati</taxon>
        <taxon>Actinomycetota</taxon>
        <taxon>Actinomycetes</taxon>
        <taxon>Kitasatosporales</taxon>
        <taxon>Streptomycetaceae</taxon>
        <taxon>Streptomyces</taxon>
    </lineage>
</organism>
<reference evidence="2 3" key="1">
    <citation type="submission" date="2024-09" db="EMBL/GenBank/DDBJ databases">
        <title>The Natural Products Discovery Center: Release of the First 8490 Sequenced Strains for Exploring Actinobacteria Biosynthetic Diversity.</title>
        <authorList>
            <person name="Kalkreuter E."/>
            <person name="Kautsar S.A."/>
            <person name="Yang D."/>
            <person name="Bader C.D."/>
            <person name="Teijaro C.N."/>
            <person name="Fluegel L."/>
            <person name="Davis C.M."/>
            <person name="Simpson J.R."/>
            <person name="Lauterbach L."/>
            <person name="Steele A.D."/>
            <person name="Gui C."/>
            <person name="Meng S."/>
            <person name="Li G."/>
            <person name="Viehrig K."/>
            <person name="Ye F."/>
            <person name="Su P."/>
            <person name="Kiefer A.F."/>
            <person name="Nichols A."/>
            <person name="Cepeda A.J."/>
            <person name="Yan W."/>
            <person name="Fan B."/>
            <person name="Jiang Y."/>
            <person name="Adhikari A."/>
            <person name="Zheng C.-J."/>
            <person name="Schuster L."/>
            <person name="Cowan T.M."/>
            <person name="Smanski M.J."/>
            <person name="Chevrette M.G."/>
            <person name="De Carvalho L.P.S."/>
            <person name="Shen B."/>
        </authorList>
    </citation>
    <scope>NUCLEOTIDE SEQUENCE [LARGE SCALE GENOMIC DNA]</scope>
    <source>
        <strain evidence="2 3">NPDC058584</strain>
    </source>
</reference>
<evidence type="ECO:0000313" key="3">
    <source>
        <dbReference type="Proteomes" id="UP001598300"/>
    </source>
</evidence>
<comment type="caution">
    <text evidence="2">The sequence shown here is derived from an EMBL/GenBank/DDBJ whole genome shotgun (WGS) entry which is preliminary data.</text>
</comment>
<feature type="compositionally biased region" description="Low complexity" evidence="1">
    <location>
        <begin position="385"/>
        <end position="404"/>
    </location>
</feature>
<name>A0ABW6DRU2_9ACTN</name>
<proteinExistence type="predicted"/>
<gene>
    <name evidence="2" type="ORF">ACFWR3_04940</name>
</gene>
<feature type="compositionally biased region" description="Polar residues" evidence="1">
    <location>
        <begin position="366"/>
        <end position="376"/>
    </location>
</feature>